<keyword evidence="6" id="KW-1185">Reference proteome</keyword>
<dbReference type="Pfam" id="PF00202">
    <property type="entry name" value="Aminotran_3"/>
    <property type="match status" value="1"/>
</dbReference>
<dbReference type="AlphaFoldDB" id="A0AAE3VJW2"/>
<dbReference type="Proteomes" id="UP001238163">
    <property type="component" value="Unassembled WGS sequence"/>
</dbReference>
<evidence type="ECO:0000256" key="2">
    <source>
        <dbReference type="ARBA" id="ARBA00022576"/>
    </source>
</evidence>
<protein>
    <submittedName>
        <fullName evidence="5">Acetylornithine/succinyldiaminopimelate/putresci ne aminotransferase</fullName>
    </submittedName>
</protein>
<name>A0AAE3VJW2_9BACT</name>
<keyword evidence="3 4" id="KW-0663">Pyridoxal phosphate</keyword>
<dbReference type="GO" id="GO:0008483">
    <property type="term" value="F:transaminase activity"/>
    <property type="evidence" value="ECO:0007669"/>
    <property type="project" value="UniProtKB-KW"/>
</dbReference>
<accession>A0AAE3VJW2</accession>
<evidence type="ECO:0000313" key="6">
    <source>
        <dbReference type="Proteomes" id="UP001238163"/>
    </source>
</evidence>
<dbReference type="SUPFAM" id="SSF53383">
    <property type="entry name" value="PLP-dependent transferases"/>
    <property type="match status" value="1"/>
</dbReference>
<dbReference type="Gene3D" id="3.90.1150.10">
    <property type="entry name" value="Aspartate Aminotransferase, domain 1"/>
    <property type="match status" value="1"/>
</dbReference>
<dbReference type="GO" id="GO:0030170">
    <property type="term" value="F:pyridoxal phosphate binding"/>
    <property type="evidence" value="ECO:0007669"/>
    <property type="project" value="InterPro"/>
</dbReference>
<proteinExistence type="inferred from homology"/>
<dbReference type="PANTHER" id="PTHR11986">
    <property type="entry name" value="AMINOTRANSFERASE CLASS III"/>
    <property type="match status" value="1"/>
</dbReference>
<dbReference type="InterPro" id="IPR005814">
    <property type="entry name" value="Aminotrans_3"/>
</dbReference>
<gene>
    <name evidence="5" type="ORF">J3R75_003905</name>
</gene>
<evidence type="ECO:0000256" key="4">
    <source>
        <dbReference type="RuleBase" id="RU003560"/>
    </source>
</evidence>
<evidence type="ECO:0000313" key="5">
    <source>
        <dbReference type="EMBL" id="MDQ0291798.1"/>
    </source>
</evidence>
<dbReference type="EMBL" id="JAUSVL010000001">
    <property type="protein sequence ID" value="MDQ0291798.1"/>
    <property type="molecule type" value="Genomic_DNA"/>
</dbReference>
<dbReference type="InterPro" id="IPR050103">
    <property type="entry name" value="Class-III_PLP-dep_AT"/>
</dbReference>
<dbReference type="GO" id="GO:0042802">
    <property type="term" value="F:identical protein binding"/>
    <property type="evidence" value="ECO:0007669"/>
    <property type="project" value="TreeGrafter"/>
</dbReference>
<keyword evidence="2 5" id="KW-0808">Transferase</keyword>
<dbReference type="InterPro" id="IPR015421">
    <property type="entry name" value="PyrdxlP-dep_Trfase_major"/>
</dbReference>
<evidence type="ECO:0000256" key="1">
    <source>
        <dbReference type="ARBA" id="ARBA00001933"/>
    </source>
</evidence>
<dbReference type="InterPro" id="IPR015424">
    <property type="entry name" value="PyrdxlP-dep_Trfase"/>
</dbReference>
<comment type="similarity">
    <text evidence="4">Belongs to the class-III pyridoxal-phosphate-dependent aminotransferase family.</text>
</comment>
<comment type="caution">
    <text evidence="5">The sequence shown here is derived from an EMBL/GenBank/DDBJ whole genome shotgun (WGS) entry which is preliminary data.</text>
</comment>
<keyword evidence="2 5" id="KW-0032">Aminotransferase</keyword>
<organism evidence="5 6">
    <name type="scientific">Oligosphaera ethanolica</name>
    <dbReference type="NCBI Taxonomy" id="760260"/>
    <lineage>
        <taxon>Bacteria</taxon>
        <taxon>Pseudomonadati</taxon>
        <taxon>Lentisphaerota</taxon>
        <taxon>Oligosphaeria</taxon>
        <taxon>Oligosphaerales</taxon>
        <taxon>Oligosphaeraceae</taxon>
        <taxon>Oligosphaera</taxon>
    </lineage>
</organism>
<sequence length="514" mass="56106">MLANLTLSLTDLLGKDYLSAVVAAQAALTGTSEAALWAIADRKVEFYPPAYAAHAERLAKLTGQQLCPPMVNAPAGAATKAFAAAQHSAMAPLACLGCTRIGEDGRAYFTAKSEHYHISLGHKFPGYELLTLASQLGIVNATHNNTRGFITRKLEQELVRVANGIALGDQAALTAVIASPDERALNRVINLETGSLAVESALKMLLARFYRLDQTYSEPPYAGRTPVFLVMADFNGNCEANYHGTTILTQILRGMWPELKQQLAQDGLYQVVPVAINDFADFATKVAKFDAGPYKVAGFFHELVLMNYGGIRLTENYVQRCHALAREHDIPTMVDEIQSCMWSPELFLFKEYGITPDFVSVGKGFPGGEYPASKIITNAKMDTLNQFGALVTNGQEELASLAYLVTMAFAEHNRDHTATVGKFYQQAAHALAAEFPTVLEKIAGDGLLTSFVFRDSATTQAFVRFMNDRCYDVSAQTYKANCPPVALTKLPLVVSESMITQLIDVMREGLQQCM</sequence>
<evidence type="ECO:0000256" key="3">
    <source>
        <dbReference type="ARBA" id="ARBA00022898"/>
    </source>
</evidence>
<dbReference type="RefSeq" id="WP_307265110.1">
    <property type="nucleotide sequence ID" value="NZ_JAUSVL010000001.1"/>
</dbReference>
<dbReference type="InterPro" id="IPR015422">
    <property type="entry name" value="PyrdxlP-dep_Trfase_small"/>
</dbReference>
<comment type="cofactor">
    <cofactor evidence="1">
        <name>pyridoxal 5'-phosphate</name>
        <dbReference type="ChEBI" id="CHEBI:597326"/>
    </cofactor>
</comment>
<reference evidence="5" key="1">
    <citation type="submission" date="2023-07" db="EMBL/GenBank/DDBJ databases">
        <title>Genomic Encyclopedia of Type Strains, Phase IV (KMG-IV): sequencing the most valuable type-strain genomes for metagenomic binning, comparative biology and taxonomic classification.</title>
        <authorList>
            <person name="Goeker M."/>
        </authorList>
    </citation>
    <scope>NUCLEOTIDE SEQUENCE</scope>
    <source>
        <strain evidence="5">DSM 24202</strain>
    </source>
</reference>
<dbReference type="Gene3D" id="3.40.640.10">
    <property type="entry name" value="Type I PLP-dependent aspartate aminotransferase-like (Major domain)"/>
    <property type="match status" value="1"/>
</dbReference>